<gene>
    <name evidence="1" type="ORF">KS419_07745</name>
</gene>
<reference evidence="1 2" key="1">
    <citation type="submission" date="2021-06" db="EMBL/GenBank/DDBJ databases">
        <title>Bacillus sp. RD4P76, an endophyte from a halophyte.</title>
        <authorList>
            <person name="Sun J.-Q."/>
        </authorList>
    </citation>
    <scope>NUCLEOTIDE SEQUENCE [LARGE SCALE GENOMIC DNA]</scope>
    <source>
        <strain evidence="1 2">CGMCC 1.15917</strain>
    </source>
</reference>
<dbReference type="Proteomes" id="UP000784880">
    <property type="component" value="Unassembled WGS sequence"/>
</dbReference>
<proteinExistence type="predicted"/>
<evidence type="ECO:0000313" key="1">
    <source>
        <dbReference type="EMBL" id="MBU9711625.1"/>
    </source>
</evidence>
<dbReference type="EMBL" id="JAHQCS010000079">
    <property type="protein sequence ID" value="MBU9711625.1"/>
    <property type="molecule type" value="Genomic_DNA"/>
</dbReference>
<evidence type="ECO:0000313" key="2">
    <source>
        <dbReference type="Proteomes" id="UP000784880"/>
    </source>
</evidence>
<protein>
    <submittedName>
        <fullName evidence="1">Uncharacterized protein</fullName>
    </submittedName>
</protein>
<accession>A0ABS6JD77</accession>
<keyword evidence="2" id="KW-1185">Reference proteome</keyword>
<name>A0ABS6JD77_9BACI</name>
<dbReference type="RefSeq" id="WP_217065601.1">
    <property type="nucleotide sequence ID" value="NZ_JAHQCS010000079.1"/>
</dbReference>
<sequence length="78" mass="8948">MTSNTSRVYCELSQRTERPNIGQATGRGALPDGRMIYIAMLEEEKIRGARWLTRRPRIVKSISVANDCINQQFVRISH</sequence>
<organism evidence="1 2">
    <name type="scientific">Evansella tamaricis</name>
    <dbReference type="NCBI Taxonomy" id="2069301"/>
    <lineage>
        <taxon>Bacteria</taxon>
        <taxon>Bacillati</taxon>
        <taxon>Bacillota</taxon>
        <taxon>Bacilli</taxon>
        <taxon>Bacillales</taxon>
        <taxon>Bacillaceae</taxon>
        <taxon>Evansella</taxon>
    </lineage>
</organism>
<comment type="caution">
    <text evidence="1">The sequence shown here is derived from an EMBL/GenBank/DDBJ whole genome shotgun (WGS) entry which is preliminary data.</text>
</comment>